<sequence length="452" mass="47173">MELTSAAPEAVAALDGAVLSLLAHRADLSARLKQTLALDPGLVSAHVLAGFGALVAARAELRPDALHHLFAARAALRARGGTAREHALVQALSASAEAGDMAAAATLLEGVLRGAALDAMALKLAHAIRFMLGDATAMRLAVESALPAWDRSIPGYGFVLGCHAFALEETGAAAAAELAGRAAVAVAPDDLWGAHAVAHVMEREGRARQGLAWIAGLHPGLPESGSFGRHLHWHAALFHLHLGQADAALALFDRDIAALPCEDVRDFANAASLLWRLEAQGVAVGAARWDALADLAARRADEPGLAFIDLHHVLALAAAGRRGALTMKLEAMQRRAAAEVDSQARVLALVGLPAARAIALLRDDPAEAVALLLPLRHRLRAVGGSEAQRDLFERMLIEAALRAGQKALGAALLGDRAAQRALGAWEDQRGAMSPARTQSSPRACQVTRLEVA</sequence>
<accession>A0A6M1LSQ8</accession>
<dbReference type="InterPro" id="IPR033891">
    <property type="entry name" value="TTC38"/>
</dbReference>
<dbReference type="Proteomes" id="UP000475385">
    <property type="component" value="Unassembled WGS sequence"/>
</dbReference>
<proteinExistence type="predicted"/>
<dbReference type="AlphaFoldDB" id="A0A6M1LSQ8"/>
<dbReference type="PANTHER" id="PTHR16263:SF4">
    <property type="entry name" value="TETRATRICOPEPTIDE REPEAT PROTEIN 38"/>
    <property type="match status" value="1"/>
</dbReference>
<evidence type="ECO:0000313" key="3">
    <source>
        <dbReference type="EMBL" id="NGM23052.1"/>
    </source>
</evidence>
<evidence type="ECO:0000256" key="1">
    <source>
        <dbReference type="ARBA" id="ARBA00022737"/>
    </source>
</evidence>
<keyword evidence="1" id="KW-0677">Repeat</keyword>
<gene>
    <name evidence="3" type="ORF">G3576_23775</name>
</gene>
<evidence type="ECO:0000256" key="2">
    <source>
        <dbReference type="ARBA" id="ARBA00022803"/>
    </source>
</evidence>
<organism evidence="3 4">
    <name type="scientific">Falsiroseomonas algicola</name>
    <dbReference type="NCBI Taxonomy" id="2716930"/>
    <lineage>
        <taxon>Bacteria</taxon>
        <taxon>Pseudomonadati</taxon>
        <taxon>Pseudomonadota</taxon>
        <taxon>Alphaproteobacteria</taxon>
        <taxon>Acetobacterales</taxon>
        <taxon>Roseomonadaceae</taxon>
        <taxon>Falsiroseomonas</taxon>
    </lineage>
</organism>
<comment type="caution">
    <text evidence="3">The sequence shown here is derived from an EMBL/GenBank/DDBJ whole genome shotgun (WGS) entry which is preliminary data.</text>
</comment>
<keyword evidence="2" id="KW-0802">TPR repeat</keyword>
<evidence type="ECO:0000313" key="4">
    <source>
        <dbReference type="Proteomes" id="UP000475385"/>
    </source>
</evidence>
<dbReference type="RefSeq" id="WP_164696965.1">
    <property type="nucleotide sequence ID" value="NZ_JAAIKB010000012.1"/>
</dbReference>
<dbReference type="EMBL" id="JAAIKB010000012">
    <property type="protein sequence ID" value="NGM23052.1"/>
    <property type="molecule type" value="Genomic_DNA"/>
</dbReference>
<protein>
    <submittedName>
        <fullName evidence="3">Tetratricopeptide repeat protein</fullName>
    </submittedName>
</protein>
<name>A0A6M1LSQ8_9PROT</name>
<dbReference type="PANTHER" id="PTHR16263">
    <property type="entry name" value="TETRATRICOPEPTIDE REPEAT PROTEIN 38"/>
    <property type="match status" value="1"/>
</dbReference>
<keyword evidence="4" id="KW-1185">Reference proteome</keyword>
<reference evidence="3 4" key="1">
    <citation type="submission" date="2020-03" db="EMBL/GenBank/DDBJ databases">
        <title>Roseomonas stagni sp. nov., isolated from pond water in Japan.</title>
        <authorList>
            <person name="Furuhata K."/>
            <person name="Miyamoto H."/>
            <person name="Goto K."/>
        </authorList>
    </citation>
    <scope>NUCLEOTIDE SEQUENCE [LARGE SCALE GENOMIC DNA]</scope>
    <source>
        <strain evidence="3 4">PeD5</strain>
    </source>
</reference>